<sequence>MKKIVIYLFLLGGIFGQSDLSKGITAYERRHDGCIEDRAQPEPISEAIRYFKMALGNPETENEAALYLLKSYYFKAKFSESDKEIKKELLKNGKALGQEFLERFPNSVEYRYWYIVNLGSWAEVYGILAAAREGVADQMRSHSEKIINIDPGYKDGGGYFMLGAVHYKSPYIPFLLSWPDNDEAVKWLRKATETGKATMNQNVYLAQALYKQKNRTEATRLLEKVSQTEPSENEYASDWEWIRKARRLLADWQ</sequence>
<dbReference type="SUPFAM" id="SSF81901">
    <property type="entry name" value="HCP-like"/>
    <property type="match status" value="1"/>
</dbReference>
<reference evidence="1" key="1">
    <citation type="submission" date="2018-05" db="EMBL/GenBank/DDBJ databases">
        <authorList>
            <person name="Lanie J.A."/>
            <person name="Ng W.-L."/>
            <person name="Kazmierczak K.M."/>
            <person name="Andrzejewski T.M."/>
            <person name="Davidsen T.M."/>
            <person name="Wayne K.J."/>
            <person name="Tettelin H."/>
            <person name="Glass J.I."/>
            <person name="Rusch D."/>
            <person name="Podicherti R."/>
            <person name="Tsui H.-C.T."/>
            <person name="Winkler M.E."/>
        </authorList>
    </citation>
    <scope>NUCLEOTIDE SEQUENCE</scope>
</reference>
<dbReference type="Gene3D" id="1.25.40.10">
    <property type="entry name" value="Tetratricopeptide repeat domain"/>
    <property type="match status" value="1"/>
</dbReference>
<accession>A0A381WZW4</accession>
<dbReference type="AlphaFoldDB" id="A0A381WZW4"/>
<protein>
    <recommendedName>
        <fullName evidence="2">Tetratricopeptide repeat protein</fullName>
    </recommendedName>
</protein>
<dbReference type="InterPro" id="IPR011990">
    <property type="entry name" value="TPR-like_helical_dom_sf"/>
</dbReference>
<gene>
    <name evidence="1" type="ORF">METZ01_LOCUS110655</name>
</gene>
<proteinExistence type="predicted"/>
<evidence type="ECO:0000313" key="1">
    <source>
        <dbReference type="EMBL" id="SVA57801.1"/>
    </source>
</evidence>
<evidence type="ECO:0008006" key="2">
    <source>
        <dbReference type="Google" id="ProtNLM"/>
    </source>
</evidence>
<dbReference type="EMBL" id="UINC01013366">
    <property type="protein sequence ID" value="SVA57801.1"/>
    <property type="molecule type" value="Genomic_DNA"/>
</dbReference>
<organism evidence="1">
    <name type="scientific">marine metagenome</name>
    <dbReference type="NCBI Taxonomy" id="408172"/>
    <lineage>
        <taxon>unclassified sequences</taxon>
        <taxon>metagenomes</taxon>
        <taxon>ecological metagenomes</taxon>
    </lineage>
</organism>
<name>A0A381WZW4_9ZZZZ</name>